<evidence type="ECO:0000256" key="1">
    <source>
        <dbReference type="SAM" id="MobiDB-lite"/>
    </source>
</evidence>
<dbReference type="AlphaFoldDB" id="A0A4Q7RCG8"/>
<dbReference type="OrthoDB" id="5296742at2"/>
<feature type="compositionally biased region" description="Low complexity" evidence="1">
    <location>
        <begin position="166"/>
        <end position="192"/>
    </location>
</feature>
<name>A0A4Q7RCG8_9BURK</name>
<protein>
    <submittedName>
        <fullName evidence="3">Flagellar hook-length control protein FliK</fullName>
    </submittedName>
</protein>
<reference evidence="3 4" key="1">
    <citation type="journal article" date="2015" name="Stand. Genomic Sci.">
        <title>Genomic Encyclopedia of Bacterial and Archaeal Type Strains, Phase III: the genomes of soil and plant-associated and newly described type strains.</title>
        <authorList>
            <person name="Whitman W.B."/>
            <person name="Woyke T."/>
            <person name="Klenk H.P."/>
            <person name="Zhou Y."/>
            <person name="Lilburn T.G."/>
            <person name="Beck B.J."/>
            <person name="De Vos P."/>
            <person name="Vandamme P."/>
            <person name="Eisen J.A."/>
            <person name="Garrity G."/>
            <person name="Hugenholtz P."/>
            <person name="Kyrpides N.C."/>
        </authorList>
    </citation>
    <scope>NUCLEOTIDE SEQUENCE [LARGE SCALE GENOMIC DNA]</scope>
    <source>
        <strain evidence="3 4">ASC-9842</strain>
    </source>
</reference>
<evidence type="ECO:0000313" key="4">
    <source>
        <dbReference type="Proteomes" id="UP000291078"/>
    </source>
</evidence>
<gene>
    <name evidence="3" type="ORF">EV147_4681</name>
</gene>
<dbReference type="Pfam" id="PF02120">
    <property type="entry name" value="Flg_hook"/>
    <property type="match status" value="1"/>
</dbReference>
<evidence type="ECO:0000313" key="3">
    <source>
        <dbReference type="EMBL" id="RZT30833.1"/>
    </source>
</evidence>
<feature type="region of interest" description="Disordered" evidence="1">
    <location>
        <begin position="218"/>
        <end position="267"/>
    </location>
</feature>
<evidence type="ECO:0000259" key="2">
    <source>
        <dbReference type="Pfam" id="PF02120"/>
    </source>
</evidence>
<dbReference type="InterPro" id="IPR038610">
    <property type="entry name" value="FliK-like_C_sf"/>
</dbReference>
<accession>A0A4Q7RCG8</accession>
<feature type="region of interest" description="Disordered" evidence="1">
    <location>
        <begin position="39"/>
        <end position="72"/>
    </location>
</feature>
<keyword evidence="3" id="KW-0966">Cell projection</keyword>
<dbReference type="InterPro" id="IPR021136">
    <property type="entry name" value="Flagellar_hook_control-like_C"/>
</dbReference>
<proteinExistence type="predicted"/>
<feature type="domain" description="Flagellar hook-length control protein-like C-terminal" evidence="2">
    <location>
        <begin position="367"/>
        <end position="439"/>
    </location>
</feature>
<feature type="region of interest" description="Disordered" evidence="1">
    <location>
        <begin position="157"/>
        <end position="202"/>
    </location>
</feature>
<dbReference type="Proteomes" id="UP000291078">
    <property type="component" value="Unassembled WGS sequence"/>
</dbReference>
<sequence>MTGIQIPAALIPHQSPDPQLSRPALAVDKLAALMPVQDVSQGDVQSSTGETVQARQPNPLLPGAVDPRLGGRNLSTRETLSFAARAILDLFDDAEPQPLRGGTPLTSAPPAGADGTATLSTALAKLVDQSGMFYESHLAQWVNGQRPLSSLLQEPQAALRHPAPSPAQQGQPAAQPGQSAPAPAALLPYAGPAAPPTTAPPSATLLAELTRPAIYPLSTGVPASPAAPHQRPGEAAGQPGNGAPSPGATPQTPAAEQRRAAHASAAAHAYQVTAEVSHEGHHVAQAQRAAIVAAWNAPESATLAPPPDTGPPIHPASEGAVRQQLELLATQQFRATIDAWPGMPVDWEITREQPREHDAHAGGTEAASWSTRLRLNLPQLGSVDAVLTLGAHGIEARLLADSPDTAARLTGGRADFRAQLEARGLALLNMNVSIQDGPAAPDTAALPA</sequence>
<feature type="compositionally biased region" description="Polar residues" evidence="1">
    <location>
        <begin position="39"/>
        <end position="56"/>
    </location>
</feature>
<dbReference type="EMBL" id="SGXM01000010">
    <property type="protein sequence ID" value="RZT30833.1"/>
    <property type="molecule type" value="Genomic_DNA"/>
</dbReference>
<dbReference type="Gene3D" id="3.30.750.140">
    <property type="match status" value="1"/>
</dbReference>
<keyword evidence="4" id="KW-1185">Reference proteome</keyword>
<dbReference type="RefSeq" id="WP_130393574.1">
    <property type="nucleotide sequence ID" value="NZ_SGXM01000010.1"/>
</dbReference>
<organism evidence="3 4">
    <name type="scientific">Cupriavidus agavae</name>
    <dbReference type="NCBI Taxonomy" id="1001822"/>
    <lineage>
        <taxon>Bacteria</taxon>
        <taxon>Pseudomonadati</taxon>
        <taxon>Pseudomonadota</taxon>
        <taxon>Betaproteobacteria</taxon>
        <taxon>Burkholderiales</taxon>
        <taxon>Burkholderiaceae</taxon>
        <taxon>Cupriavidus</taxon>
    </lineage>
</organism>
<keyword evidence="3" id="KW-0282">Flagellum</keyword>
<keyword evidence="3" id="KW-0969">Cilium</keyword>
<comment type="caution">
    <text evidence="3">The sequence shown here is derived from an EMBL/GenBank/DDBJ whole genome shotgun (WGS) entry which is preliminary data.</text>
</comment>